<comment type="caution">
    <text evidence="7">The sequence shown here is derived from an EMBL/GenBank/DDBJ whole genome shotgun (WGS) entry which is preliminary data.</text>
</comment>
<evidence type="ECO:0000256" key="3">
    <source>
        <dbReference type="PIRSR" id="PIRSR601461-1"/>
    </source>
</evidence>
<evidence type="ECO:0000313" key="8">
    <source>
        <dbReference type="Proteomes" id="UP000799441"/>
    </source>
</evidence>
<dbReference type="PRINTS" id="PR00792">
    <property type="entry name" value="PEPSIN"/>
</dbReference>
<accession>A0A9P4Q1H3</accession>
<comment type="similarity">
    <text evidence="1 4">Belongs to the peptidase A1 family.</text>
</comment>
<dbReference type="PANTHER" id="PTHR47966:SF47">
    <property type="entry name" value="ENDOPEPTIDASE, PUTATIVE (AFU_ORTHOLOGUE AFUA_3G01220)-RELATED"/>
    <property type="match status" value="1"/>
</dbReference>
<feature type="active site" evidence="3">
    <location>
        <position position="93"/>
    </location>
</feature>
<dbReference type="SUPFAM" id="SSF50630">
    <property type="entry name" value="Acid proteases"/>
    <property type="match status" value="1"/>
</dbReference>
<keyword evidence="4 7" id="KW-0645">Protease</keyword>
<evidence type="ECO:0000313" key="7">
    <source>
        <dbReference type="EMBL" id="KAF2716344.1"/>
    </source>
</evidence>
<dbReference type="Gene3D" id="2.40.70.10">
    <property type="entry name" value="Acid Proteases"/>
    <property type="match status" value="2"/>
</dbReference>
<dbReference type="GO" id="GO:0000324">
    <property type="term" value="C:fungal-type vacuole"/>
    <property type="evidence" value="ECO:0007669"/>
    <property type="project" value="TreeGrafter"/>
</dbReference>
<protein>
    <submittedName>
        <fullName evidence="7">Acid protease</fullName>
    </submittedName>
</protein>
<dbReference type="GO" id="GO:0006508">
    <property type="term" value="P:proteolysis"/>
    <property type="evidence" value="ECO:0007669"/>
    <property type="project" value="UniProtKB-KW"/>
</dbReference>
<dbReference type="InterPro" id="IPR001461">
    <property type="entry name" value="Aspartic_peptidase_A1"/>
</dbReference>
<feature type="active site" evidence="3">
    <location>
        <position position="377"/>
    </location>
</feature>
<dbReference type="PROSITE" id="PS00141">
    <property type="entry name" value="ASP_PROTEASE"/>
    <property type="match status" value="2"/>
</dbReference>
<dbReference type="Proteomes" id="UP000799441">
    <property type="component" value="Unassembled WGS sequence"/>
</dbReference>
<sequence length="495" mass="53481">MRVARIRLAGSNHRYSLKRPTVFTEPADLKVSSQVAHLLPSRSQGGSSVALQRSILAKDGNGTAYSSLQSANAGASFAVDIDFGNQTFSVLFDTGSSDLWIPHQTVKCVDYFNRPQLASECGFGPLYHGDFEEGNVEDTNFNITYGDGEFLTGYFGYQDVTLAGIKVKKQQSALVDYAYWLGDNETSGLLGFAYPALTSAFPGDNPKKDNANMTDEYPNWISNAIDGKLLDQPLFSVAIERGENGGGGYVALGGYPPIDFKKEFTSTPIQILRLSSRAPQKFAKEYTFYTIIPDGFVVRSKGAEHFFDFAELTADHKDKRANGPPGYGPPDSASSSTSSSAPASTAPLSPPLYSNSSDSDIEDDPAFLDTDFPVIVDTGTTLNYLPSKVVEKIASLFSPPAIYVDVAGMYEALCDAEPPEIGVVINGTEFQISPLDSLITGDAGLDPFTGLCVLGFQESYRGPWILGDVFLKNVVAVFDVGAGEMRFAPHINYTR</sequence>
<keyword evidence="8" id="KW-1185">Reference proteome</keyword>
<evidence type="ECO:0000256" key="4">
    <source>
        <dbReference type="RuleBase" id="RU000454"/>
    </source>
</evidence>
<organism evidence="7 8">
    <name type="scientific">Polychaeton citri CBS 116435</name>
    <dbReference type="NCBI Taxonomy" id="1314669"/>
    <lineage>
        <taxon>Eukaryota</taxon>
        <taxon>Fungi</taxon>
        <taxon>Dikarya</taxon>
        <taxon>Ascomycota</taxon>
        <taxon>Pezizomycotina</taxon>
        <taxon>Dothideomycetes</taxon>
        <taxon>Dothideomycetidae</taxon>
        <taxon>Capnodiales</taxon>
        <taxon>Capnodiaceae</taxon>
        <taxon>Polychaeton</taxon>
    </lineage>
</organism>
<feature type="domain" description="Peptidase A1" evidence="6">
    <location>
        <begin position="77"/>
        <end position="488"/>
    </location>
</feature>
<dbReference type="InterPro" id="IPR001969">
    <property type="entry name" value="Aspartic_peptidase_AS"/>
</dbReference>
<dbReference type="AlphaFoldDB" id="A0A9P4Q1H3"/>
<evidence type="ECO:0000256" key="1">
    <source>
        <dbReference type="ARBA" id="ARBA00007447"/>
    </source>
</evidence>
<dbReference type="InterPro" id="IPR033121">
    <property type="entry name" value="PEPTIDASE_A1"/>
</dbReference>
<dbReference type="GO" id="GO:0004190">
    <property type="term" value="F:aspartic-type endopeptidase activity"/>
    <property type="evidence" value="ECO:0007669"/>
    <property type="project" value="UniProtKB-KW"/>
</dbReference>
<dbReference type="PANTHER" id="PTHR47966">
    <property type="entry name" value="BETA-SITE APP-CLEAVING ENZYME, ISOFORM A-RELATED"/>
    <property type="match status" value="1"/>
</dbReference>
<dbReference type="InterPro" id="IPR034164">
    <property type="entry name" value="Pepsin-like_dom"/>
</dbReference>
<dbReference type="EMBL" id="MU003880">
    <property type="protein sequence ID" value="KAF2716344.1"/>
    <property type="molecule type" value="Genomic_DNA"/>
</dbReference>
<evidence type="ECO:0000256" key="5">
    <source>
        <dbReference type="SAM" id="MobiDB-lite"/>
    </source>
</evidence>
<feature type="compositionally biased region" description="Low complexity" evidence="5">
    <location>
        <begin position="332"/>
        <end position="347"/>
    </location>
</feature>
<feature type="region of interest" description="Disordered" evidence="5">
    <location>
        <begin position="317"/>
        <end position="360"/>
    </location>
</feature>
<keyword evidence="4" id="KW-0378">Hydrolase</keyword>
<dbReference type="OrthoDB" id="15189at2759"/>
<name>A0A9P4Q1H3_9PEZI</name>
<dbReference type="CDD" id="cd05471">
    <property type="entry name" value="pepsin_like"/>
    <property type="match status" value="1"/>
</dbReference>
<keyword evidence="2 4" id="KW-0064">Aspartyl protease</keyword>
<reference evidence="7" key="1">
    <citation type="journal article" date="2020" name="Stud. Mycol.">
        <title>101 Dothideomycetes genomes: a test case for predicting lifestyles and emergence of pathogens.</title>
        <authorList>
            <person name="Haridas S."/>
            <person name="Albert R."/>
            <person name="Binder M."/>
            <person name="Bloem J."/>
            <person name="Labutti K."/>
            <person name="Salamov A."/>
            <person name="Andreopoulos B."/>
            <person name="Baker S."/>
            <person name="Barry K."/>
            <person name="Bills G."/>
            <person name="Bluhm B."/>
            <person name="Cannon C."/>
            <person name="Castanera R."/>
            <person name="Culley D."/>
            <person name="Daum C."/>
            <person name="Ezra D."/>
            <person name="Gonzalez J."/>
            <person name="Henrissat B."/>
            <person name="Kuo A."/>
            <person name="Liang C."/>
            <person name="Lipzen A."/>
            <person name="Lutzoni F."/>
            <person name="Magnuson J."/>
            <person name="Mondo S."/>
            <person name="Nolan M."/>
            <person name="Ohm R."/>
            <person name="Pangilinan J."/>
            <person name="Park H.-J."/>
            <person name="Ramirez L."/>
            <person name="Alfaro M."/>
            <person name="Sun H."/>
            <person name="Tritt A."/>
            <person name="Yoshinaga Y."/>
            <person name="Zwiers L.-H."/>
            <person name="Turgeon B."/>
            <person name="Goodwin S."/>
            <person name="Spatafora J."/>
            <person name="Crous P."/>
            <person name="Grigoriev I."/>
        </authorList>
    </citation>
    <scope>NUCLEOTIDE SEQUENCE</scope>
    <source>
        <strain evidence="7">CBS 116435</strain>
    </source>
</reference>
<dbReference type="InterPro" id="IPR021109">
    <property type="entry name" value="Peptidase_aspartic_dom_sf"/>
</dbReference>
<proteinExistence type="inferred from homology"/>
<evidence type="ECO:0000259" key="6">
    <source>
        <dbReference type="PROSITE" id="PS51767"/>
    </source>
</evidence>
<gene>
    <name evidence="7" type="ORF">K431DRAFT_342030</name>
</gene>
<dbReference type="Pfam" id="PF00026">
    <property type="entry name" value="Asp"/>
    <property type="match status" value="2"/>
</dbReference>
<evidence type="ECO:0000256" key="2">
    <source>
        <dbReference type="ARBA" id="ARBA00022750"/>
    </source>
</evidence>
<dbReference type="PROSITE" id="PS51767">
    <property type="entry name" value="PEPTIDASE_A1"/>
    <property type="match status" value="1"/>
</dbReference>